<proteinExistence type="predicted"/>
<organism evidence="2 3">
    <name type="scientific">Corallococcus coralloides</name>
    <name type="common">Myxococcus coralloides</name>
    <dbReference type="NCBI Taxonomy" id="184914"/>
    <lineage>
        <taxon>Bacteria</taxon>
        <taxon>Pseudomonadati</taxon>
        <taxon>Myxococcota</taxon>
        <taxon>Myxococcia</taxon>
        <taxon>Myxococcales</taxon>
        <taxon>Cystobacterineae</taxon>
        <taxon>Myxococcaceae</taxon>
        <taxon>Corallococcus</taxon>
    </lineage>
</organism>
<reference evidence="2 3" key="1">
    <citation type="submission" date="2018-12" db="EMBL/GenBank/DDBJ databases">
        <title>Complete Genome Sequence of the Corallopyronin A producing Myxobacterium Corallococcus coralloides B035.</title>
        <authorList>
            <person name="Bouhired S.M."/>
            <person name="Rupp O."/>
            <person name="Blom J."/>
            <person name="Schaeberle T.F."/>
            <person name="Kehraus S."/>
            <person name="Schiefer A."/>
            <person name="Pfarr K."/>
            <person name="Goesmann A."/>
            <person name="Hoerauf A."/>
            <person name="Koenig G.M."/>
        </authorList>
    </citation>
    <scope>NUCLEOTIDE SEQUENCE [LARGE SCALE GENOMIC DNA]</scope>
    <source>
        <strain evidence="2 3">B035</strain>
    </source>
</reference>
<name>A0A410RNN5_CORCK</name>
<evidence type="ECO:0000259" key="1">
    <source>
        <dbReference type="Pfam" id="PF21751"/>
    </source>
</evidence>
<protein>
    <recommendedName>
        <fullName evidence="1">Probable sensor domain-containing protein</fullName>
    </recommendedName>
</protein>
<accession>A0A410RNN5</accession>
<evidence type="ECO:0000313" key="3">
    <source>
        <dbReference type="Proteomes" id="UP000288758"/>
    </source>
</evidence>
<dbReference type="InterPro" id="IPR048551">
    <property type="entry name" value="DACNV"/>
</dbReference>
<dbReference type="Proteomes" id="UP000288758">
    <property type="component" value="Chromosome"/>
</dbReference>
<dbReference type="Pfam" id="PF21751">
    <property type="entry name" value="DACNV"/>
    <property type="match status" value="1"/>
</dbReference>
<dbReference type="EMBL" id="CP034669">
    <property type="protein sequence ID" value="QAT83446.1"/>
    <property type="molecule type" value="Genomic_DNA"/>
</dbReference>
<gene>
    <name evidence="2" type="ORF">EJ065_1848</name>
</gene>
<feature type="domain" description="Probable sensor" evidence="1">
    <location>
        <begin position="32"/>
        <end position="131"/>
    </location>
</feature>
<evidence type="ECO:0000313" key="2">
    <source>
        <dbReference type="EMBL" id="QAT83446.1"/>
    </source>
</evidence>
<dbReference type="AlphaFoldDB" id="A0A410RNN5"/>
<sequence>MDKPKYPREHLHAALAASVPEWLEHADLLEDLGELVDQVFFASLATEEGENLRFHVVVAGKKKLEEVTDTEWPDAIPEQEQELAWTVTRIEPHRVDPKALVKLAGATEFGRTALVLDQRNEDGQLWIFGVARRNPRTNGGRVLVVSTSAPGAVSVYFEGRRIMRYERGLLVPPVVDVFSEAGVVTRAIRSSIPEFLARMKNPIFSPHNVGERVFLRLVRGMRATGHGGSVLVLPAVPDGEAAPKPKYRLLRADVLAVQAQAYVDVHTERFKAQFGAEDPNEFPFERWKQQEDVAEANLEAAVDDIARLTAPDGALLMGPEFAVLGAGYMVTGTGTGKVLDIFEASDAEGKRVSEKPYALEQHGARHKAAATFVSQSGGFAFIASEDGPLKVLVRHEDRILLWRVELPEY</sequence>